<accession>A0ACA9N6Q4</accession>
<organism evidence="1 2">
    <name type="scientific">Acaulospora colombiana</name>
    <dbReference type="NCBI Taxonomy" id="27376"/>
    <lineage>
        <taxon>Eukaryota</taxon>
        <taxon>Fungi</taxon>
        <taxon>Fungi incertae sedis</taxon>
        <taxon>Mucoromycota</taxon>
        <taxon>Glomeromycotina</taxon>
        <taxon>Glomeromycetes</taxon>
        <taxon>Diversisporales</taxon>
        <taxon>Acaulosporaceae</taxon>
        <taxon>Acaulospora</taxon>
    </lineage>
</organism>
<gene>
    <name evidence="1" type="ORF">ACOLOM_LOCUS7673</name>
</gene>
<proteinExistence type="predicted"/>
<dbReference type="Proteomes" id="UP000789525">
    <property type="component" value="Unassembled WGS sequence"/>
</dbReference>
<name>A0ACA9N6Q4_9GLOM</name>
<evidence type="ECO:0000313" key="2">
    <source>
        <dbReference type="Proteomes" id="UP000789525"/>
    </source>
</evidence>
<keyword evidence="2" id="KW-1185">Reference proteome</keyword>
<dbReference type="EMBL" id="CAJVPT010018214">
    <property type="protein sequence ID" value="CAG8632314.1"/>
    <property type="molecule type" value="Genomic_DNA"/>
</dbReference>
<protein>
    <submittedName>
        <fullName evidence="1">15480_t:CDS:1</fullName>
    </submittedName>
</protein>
<evidence type="ECO:0000313" key="1">
    <source>
        <dbReference type="EMBL" id="CAG8632314.1"/>
    </source>
</evidence>
<reference evidence="1" key="1">
    <citation type="submission" date="2021-06" db="EMBL/GenBank/DDBJ databases">
        <authorList>
            <person name="Kallberg Y."/>
            <person name="Tangrot J."/>
            <person name="Rosling A."/>
        </authorList>
    </citation>
    <scope>NUCLEOTIDE SEQUENCE</scope>
    <source>
        <strain evidence="1">CL356</strain>
    </source>
</reference>
<comment type="caution">
    <text evidence="1">The sequence shown here is derived from an EMBL/GenBank/DDBJ whole genome shotgun (WGS) entry which is preliminary data.</text>
</comment>
<sequence length="179" mass="18468">MSATISSGPDPTGDGVSDPLGTSTSATIELSVSSQTIGSCQPLNVTWTVSNGSADLDISTITLSYTNLGVSQTEGDTTYHPTGGSQNLGVTPISRLVWTWPAVFIQESGYYVIQASGSASPTPLIKQTSRFLVTVDDTSCFALSSSSPSSDLSTPTDEPSAPSNSPTEYSTPSSSKKTN</sequence>
<feature type="non-terminal residue" evidence="1">
    <location>
        <position position="179"/>
    </location>
</feature>